<reference evidence="1" key="1">
    <citation type="submission" date="2023-05" db="EMBL/GenBank/DDBJ databases">
        <authorList>
            <person name="Huff M."/>
        </authorList>
    </citation>
    <scope>NUCLEOTIDE SEQUENCE</scope>
</reference>
<gene>
    <name evidence="1" type="ORF">FPE_LOCUS27758</name>
</gene>
<name>A0AAD2E8N4_9LAMI</name>
<proteinExistence type="predicted"/>
<evidence type="ECO:0000313" key="1">
    <source>
        <dbReference type="EMBL" id="CAI9780328.1"/>
    </source>
</evidence>
<evidence type="ECO:0000313" key="2">
    <source>
        <dbReference type="Proteomes" id="UP000834106"/>
    </source>
</evidence>
<accession>A0AAD2E8N4</accession>
<dbReference type="EMBL" id="OU503052">
    <property type="protein sequence ID" value="CAI9780328.1"/>
    <property type="molecule type" value="Genomic_DNA"/>
</dbReference>
<sequence>MIVKIDTSQTYTLASTTLQKVLVKRKVLDDRNLLKIRAFFHFHLVLSDNKSYYEKPRIDNYFWIHLEKKVPTGAALVRDRVMPPQLYGQQISLVAVLPMKMNSNNGQIKLVRMSHSFSLIAQPTVQVEVRYVF</sequence>
<keyword evidence="2" id="KW-1185">Reference proteome</keyword>
<protein>
    <submittedName>
        <fullName evidence="1">Uncharacterized protein</fullName>
    </submittedName>
</protein>
<dbReference type="AlphaFoldDB" id="A0AAD2E8N4"/>
<organism evidence="1 2">
    <name type="scientific">Fraxinus pennsylvanica</name>
    <dbReference type="NCBI Taxonomy" id="56036"/>
    <lineage>
        <taxon>Eukaryota</taxon>
        <taxon>Viridiplantae</taxon>
        <taxon>Streptophyta</taxon>
        <taxon>Embryophyta</taxon>
        <taxon>Tracheophyta</taxon>
        <taxon>Spermatophyta</taxon>
        <taxon>Magnoliopsida</taxon>
        <taxon>eudicotyledons</taxon>
        <taxon>Gunneridae</taxon>
        <taxon>Pentapetalae</taxon>
        <taxon>asterids</taxon>
        <taxon>lamiids</taxon>
        <taxon>Lamiales</taxon>
        <taxon>Oleaceae</taxon>
        <taxon>Oleeae</taxon>
        <taxon>Fraxinus</taxon>
    </lineage>
</organism>
<dbReference type="Proteomes" id="UP000834106">
    <property type="component" value="Chromosome 17"/>
</dbReference>